<reference evidence="7" key="2">
    <citation type="submission" date="2025-08" db="UniProtKB">
        <authorList>
            <consortium name="RefSeq"/>
        </authorList>
    </citation>
    <scope>IDENTIFICATION</scope>
    <source>
        <tissue evidence="7">Etiolated seedlings</tissue>
    </source>
</reference>
<name>A0A3Q7YFX9_CICAR</name>
<protein>
    <submittedName>
        <fullName evidence="7">Topless-related protein 2-like</fullName>
    </submittedName>
</protein>
<dbReference type="Pfam" id="PF00400">
    <property type="entry name" value="WD40"/>
    <property type="match status" value="3"/>
</dbReference>
<dbReference type="PaxDb" id="3827-XP_004487868.1"/>
<dbReference type="Pfam" id="PF21889">
    <property type="entry name" value="TPR1-like_2nd"/>
    <property type="match status" value="1"/>
</dbReference>
<keyword evidence="2" id="KW-0677">Repeat</keyword>
<dbReference type="InterPro" id="IPR006594">
    <property type="entry name" value="LisH"/>
</dbReference>
<dbReference type="SMART" id="SM00668">
    <property type="entry name" value="CTLH"/>
    <property type="match status" value="1"/>
</dbReference>
<keyword evidence="1 3" id="KW-0853">WD repeat</keyword>
<feature type="region of interest" description="Disordered" evidence="4">
    <location>
        <begin position="240"/>
        <end position="261"/>
    </location>
</feature>
<reference evidence="6" key="1">
    <citation type="journal article" date="2013" name="Nat. Biotechnol.">
        <title>Draft genome sequence of chickpea (Cicer arietinum) provides a resource for trait improvement.</title>
        <authorList>
            <person name="Varshney R.K."/>
            <person name="Song C."/>
            <person name="Saxena R.K."/>
            <person name="Azam S."/>
            <person name="Yu S."/>
            <person name="Sharpe A.G."/>
            <person name="Cannon S."/>
            <person name="Baek J."/>
            <person name="Rosen B.D."/>
            <person name="Tar'an B."/>
            <person name="Millan T."/>
            <person name="Zhang X."/>
            <person name="Ramsay L.D."/>
            <person name="Iwata A."/>
            <person name="Wang Y."/>
            <person name="Nelson W."/>
            <person name="Farmer A.D."/>
            <person name="Gaur P.M."/>
            <person name="Soderlund C."/>
            <person name="Penmetsa R.V."/>
            <person name="Xu C."/>
            <person name="Bharti A.K."/>
            <person name="He W."/>
            <person name="Winter P."/>
            <person name="Zhao S."/>
            <person name="Hane J.K."/>
            <person name="Carrasquilla-Garcia N."/>
            <person name="Condie J.A."/>
            <person name="Upadhyaya H.D."/>
            <person name="Luo M.C."/>
            <person name="Thudi M."/>
            <person name="Gowda C.L."/>
            <person name="Singh N.P."/>
            <person name="Lichtenzveig J."/>
            <person name="Gali K.K."/>
            <person name="Rubio J."/>
            <person name="Nadarajan N."/>
            <person name="Dolezel J."/>
            <person name="Bansal K.C."/>
            <person name="Xu X."/>
            <person name="Edwards D."/>
            <person name="Zhang G."/>
            <person name="Kahl G."/>
            <person name="Gil J."/>
            <person name="Singh K.B."/>
            <person name="Datta S.K."/>
            <person name="Jackson S.A."/>
            <person name="Wang J."/>
            <person name="Cook D.R."/>
        </authorList>
    </citation>
    <scope>NUCLEOTIDE SEQUENCE [LARGE SCALE GENOMIC DNA]</scope>
    <source>
        <strain evidence="6">cv. CDC Frontier</strain>
    </source>
</reference>
<dbReference type="PROSITE" id="PS50897">
    <property type="entry name" value="CTLH"/>
    <property type="match status" value="1"/>
</dbReference>
<keyword evidence="6" id="KW-1185">Reference proteome</keyword>
<feature type="repeat" description="WD" evidence="3">
    <location>
        <begin position="931"/>
        <end position="972"/>
    </location>
</feature>
<dbReference type="STRING" id="3827.A0A3Q7YFX9"/>
<dbReference type="PROSITE" id="PS50896">
    <property type="entry name" value="LISH"/>
    <property type="match status" value="1"/>
</dbReference>
<dbReference type="GO" id="GO:0006355">
    <property type="term" value="P:regulation of DNA-templated transcription"/>
    <property type="evidence" value="ECO:0007669"/>
    <property type="project" value="InterPro"/>
</dbReference>
<dbReference type="SMART" id="SM00667">
    <property type="entry name" value="LisH"/>
    <property type="match status" value="1"/>
</dbReference>
<organism evidence="6 7">
    <name type="scientific">Cicer arietinum</name>
    <name type="common">Chickpea</name>
    <name type="synonym">Garbanzo</name>
    <dbReference type="NCBI Taxonomy" id="3827"/>
    <lineage>
        <taxon>Eukaryota</taxon>
        <taxon>Viridiplantae</taxon>
        <taxon>Streptophyta</taxon>
        <taxon>Embryophyta</taxon>
        <taxon>Tracheophyta</taxon>
        <taxon>Spermatophyta</taxon>
        <taxon>Magnoliopsida</taxon>
        <taxon>eudicotyledons</taxon>
        <taxon>Gunneridae</taxon>
        <taxon>Pentapetalae</taxon>
        <taxon>rosids</taxon>
        <taxon>fabids</taxon>
        <taxon>Fabales</taxon>
        <taxon>Fabaceae</taxon>
        <taxon>Papilionoideae</taxon>
        <taxon>50 kb inversion clade</taxon>
        <taxon>NPAAA clade</taxon>
        <taxon>Hologalegina</taxon>
        <taxon>IRL clade</taxon>
        <taxon>Cicereae</taxon>
        <taxon>Cicer</taxon>
    </lineage>
</organism>
<dbReference type="InterPro" id="IPR019775">
    <property type="entry name" value="WD40_repeat_CS"/>
</dbReference>
<dbReference type="Pfam" id="PF17814">
    <property type="entry name" value="LisH_TPL"/>
    <property type="match status" value="1"/>
</dbReference>
<dbReference type="InterPro" id="IPR036322">
    <property type="entry name" value="WD40_repeat_dom_sf"/>
</dbReference>
<dbReference type="PANTHER" id="PTHR44083">
    <property type="entry name" value="TOPLESS-RELATED PROTEIN 1-RELATED"/>
    <property type="match status" value="1"/>
</dbReference>
<dbReference type="Proteomes" id="UP000087171">
    <property type="component" value="Chromosome Ca1"/>
</dbReference>
<dbReference type="SUPFAM" id="SSF50978">
    <property type="entry name" value="WD40 repeat-like"/>
    <property type="match status" value="1"/>
</dbReference>
<dbReference type="InterPro" id="IPR054532">
    <property type="entry name" value="TPL_SMU1_LisH-like"/>
</dbReference>
<evidence type="ECO:0000313" key="6">
    <source>
        <dbReference type="Proteomes" id="UP000087171"/>
    </source>
</evidence>
<evidence type="ECO:0000256" key="2">
    <source>
        <dbReference type="ARBA" id="ARBA00022737"/>
    </source>
</evidence>
<dbReference type="InterPro" id="IPR001680">
    <property type="entry name" value="WD40_rpt"/>
</dbReference>
<accession>A0A3Q7YFX9</accession>
<evidence type="ECO:0000256" key="4">
    <source>
        <dbReference type="SAM" id="MobiDB-lite"/>
    </source>
</evidence>
<dbReference type="KEGG" id="cam:101494105"/>
<dbReference type="SMART" id="SM00320">
    <property type="entry name" value="WD40"/>
    <property type="match status" value="9"/>
</dbReference>
<proteinExistence type="predicted"/>
<gene>
    <name evidence="7" type="primary">LOC101494105</name>
</gene>
<dbReference type="InterPro" id="IPR015943">
    <property type="entry name" value="WD40/YVTN_repeat-like_dom_sf"/>
</dbReference>
<dbReference type="PANTHER" id="PTHR44083:SF43">
    <property type="entry name" value="TRANSDUCIN FAMILY PROTEIN_WD-40 REPEAT PROTEIN"/>
    <property type="match status" value="1"/>
</dbReference>
<dbReference type="Gene3D" id="2.130.10.10">
    <property type="entry name" value="YVTN repeat-like/Quinoprotein amine dehydrogenase"/>
    <property type="match status" value="4"/>
</dbReference>
<evidence type="ECO:0000256" key="1">
    <source>
        <dbReference type="ARBA" id="ARBA00022574"/>
    </source>
</evidence>
<dbReference type="PROSITE" id="PS50294">
    <property type="entry name" value="WD_REPEATS_REGION"/>
    <property type="match status" value="1"/>
</dbReference>
<evidence type="ECO:0000259" key="5">
    <source>
        <dbReference type="PROSITE" id="PS50897"/>
    </source>
</evidence>
<dbReference type="PROSITE" id="PS00678">
    <property type="entry name" value="WD_REPEATS_1"/>
    <property type="match status" value="1"/>
</dbReference>
<dbReference type="InterPro" id="IPR011047">
    <property type="entry name" value="Quinoprotein_ADH-like_sf"/>
</dbReference>
<dbReference type="RefSeq" id="XP_027191270.1">
    <property type="nucleotide sequence ID" value="XM_027335469.1"/>
</dbReference>
<dbReference type="InterPro" id="IPR006595">
    <property type="entry name" value="CTLH_C"/>
</dbReference>
<dbReference type="Pfam" id="PF21359">
    <property type="entry name" value="zf_topless"/>
    <property type="match status" value="1"/>
</dbReference>
<dbReference type="InterPro" id="IPR027728">
    <property type="entry name" value="Topless_fam"/>
</dbReference>
<dbReference type="InterPro" id="IPR054080">
    <property type="entry name" value="TPR1-like_2nd"/>
</dbReference>
<feature type="repeat" description="WD" evidence="3">
    <location>
        <begin position="650"/>
        <end position="681"/>
    </location>
</feature>
<dbReference type="AlphaFoldDB" id="A0A3Q7YFX9"/>
<evidence type="ECO:0000256" key="3">
    <source>
        <dbReference type="PROSITE-ProRule" id="PRU00221"/>
    </source>
</evidence>
<dbReference type="SUPFAM" id="SSF50998">
    <property type="entry name" value="Quinoprotein alcohol dehydrogenase-like"/>
    <property type="match status" value="1"/>
</dbReference>
<dbReference type="PROSITE" id="PS50082">
    <property type="entry name" value="WD_REPEATS_2"/>
    <property type="match status" value="2"/>
</dbReference>
<feature type="domain" description="CTLH" evidence="5">
    <location>
        <begin position="35"/>
        <end position="92"/>
    </location>
</feature>
<dbReference type="OrthoDB" id="1367865at2759"/>
<evidence type="ECO:0000313" key="7">
    <source>
        <dbReference type="RefSeq" id="XP_027191270.1"/>
    </source>
</evidence>
<dbReference type="InterPro" id="IPR048419">
    <property type="entry name" value="Topless_Znf"/>
</dbReference>
<sequence>MASLSKELVLLVIQFLKEENLMETMHKLEQESGLYFNLKYFEERIMSGDWDEVEKYLNGFTKLNENRFSMKMYFEIRKQKYFEALDRRDRTTALEILVKDLKIFSTYNEDLYKEITNLITLENFRENEQLSRYGDARTTRMLMMVELRKLIDLNPLFNDKLIFPPLKTSRLRHLINQSLNWQHQLCRDPKPNPDISTLLVDHTCSPPVLLPVTSATNHLSYASLGGFHFQPLTHVPIAPRPNASEGWMRDPKGTSSSSQSLAAALASSSSSQSLAAALASSSSSQSLAAALASSSSSQSLAAAIASSSSSQSLAAALASSLAGPSNPVFGSKHPRTLNTLELMDSQNNGRDNKKLRRVRSSKSFEEAIFRALPQPNSWSIDDLPRTVICTLHQGSNVTSMEFNPFFHSLLAVGCENGEVSFWETGLRERLTSKPFEPWNLSTCSIAFQAIHTKDSSISINRVSWSPDGVFLGVAFSKHLVHLYTYQTPNDIKQHVEIDAHDGGVNDLGFSYPNNKLCFVTCGDDKLIKVTYIFLQSIVWDLNGNKTMSFEGHVASVYSVLPSQKEHIQFCFSTSVDGKVRAWMYENQTFHVEYDTPGKCSTKMLYSSDGTRLFSCGTSKDGESFLVEWDEPEGAIKRTYSGFGKKSVGMVQFDSTKSRFLAAGEDNQVKFWDMDVVNVLASTDAEGGLPNLPRLKFNKEGNLLAVSTADGGFKVLANADGIKFLRNIEASKEPFFTKSPGGLVSIGRGRDININSDEGSKSWELTEIVHPVQCRIVTVPEGMGSNNKVACLVYTNSGNGLLALGSKGVQKLWKWSFSELNPTGKATASVVPQHWRPSNGILMTNDVPSDCEMAVPCIALSRNDSYAMAACGGNISLFNMVSFKVLFHFLPPPPVSTCVVFSPQDNNVVAVGRADSNIQIFNVRLYQARSLLKGHQKYITGIVFSLRLNIMVSSGADAQIFSWNMDTWNKKKSVPIKLPSGENAPAGETKLEFHIDQIKLLACHETQLAIYDASKLELICRWVPQDVLPGAITSAVYSCNGRLVYATFTDGNVGVFDAETLKPRCRIASSAYIHQSQTPSNSQNVYPVVVAAHPHEPNQFAIGLSDGSIKVIEPPETEGWQGIKVPVVNNGN</sequence>